<protein>
    <submittedName>
        <fullName evidence="7">LysE family translocator</fullName>
    </submittedName>
</protein>
<accession>A0A926KU35</accession>
<comment type="caution">
    <text evidence="7">The sequence shown here is derived from an EMBL/GenBank/DDBJ whole genome shotgun (WGS) entry which is preliminary data.</text>
</comment>
<gene>
    <name evidence="7" type="ORF">ICC18_22640</name>
</gene>
<feature type="transmembrane region" description="Helical" evidence="6">
    <location>
        <begin position="72"/>
        <end position="89"/>
    </location>
</feature>
<reference evidence="7" key="1">
    <citation type="submission" date="2020-09" db="EMBL/GenBank/DDBJ databases">
        <title>Draft Genome Sequence of Paenibacillus sp. WST5.</title>
        <authorList>
            <person name="Bao Z."/>
        </authorList>
    </citation>
    <scope>NUCLEOTIDE SEQUENCE</scope>
    <source>
        <strain evidence="7">WST5</strain>
    </source>
</reference>
<evidence type="ECO:0000313" key="8">
    <source>
        <dbReference type="Proteomes" id="UP000650466"/>
    </source>
</evidence>
<dbReference type="GO" id="GO:0015171">
    <property type="term" value="F:amino acid transmembrane transporter activity"/>
    <property type="evidence" value="ECO:0007669"/>
    <property type="project" value="TreeGrafter"/>
</dbReference>
<evidence type="ECO:0000256" key="4">
    <source>
        <dbReference type="ARBA" id="ARBA00022989"/>
    </source>
</evidence>
<evidence type="ECO:0000256" key="6">
    <source>
        <dbReference type="SAM" id="Phobius"/>
    </source>
</evidence>
<keyword evidence="8" id="KW-1185">Reference proteome</keyword>
<dbReference type="RefSeq" id="WP_188176704.1">
    <property type="nucleotide sequence ID" value="NZ_JACVVD010000009.1"/>
</dbReference>
<proteinExistence type="predicted"/>
<comment type="subcellular location">
    <subcellularLocation>
        <location evidence="1">Cell membrane</location>
        <topology evidence="1">Multi-pass membrane protein</topology>
    </subcellularLocation>
</comment>
<sequence>MSIFIAMCFFSLSMSISPGPVNMTILSSGVNFGFKRTLPFVSGATIGFTFLLTAVGLGISNFVEQVPIFYDLLRYLGTGYIGYIGYKIMVSRPEIEFKEEQIPRFQHGFLLQWLNPKAWIACFSGVSAFGLTTSMLLVFLCIYFLICYLSLAVWALLGSKLQFLTKVKNGIKIFNIAMGGSLIIVAIYLLFSTY</sequence>
<dbReference type="GO" id="GO:0005886">
    <property type="term" value="C:plasma membrane"/>
    <property type="evidence" value="ECO:0007669"/>
    <property type="project" value="UniProtKB-SubCell"/>
</dbReference>
<keyword evidence="3 6" id="KW-0812">Transmembrane</keyword>
<evidence type="ECO:0000313" key="7">
    <source>
        <dbReference type="EMBL" id="MBD0382911.1"/>
    </source>
</evidence>
<keyword evidence="4 6" id="KW-1133">Transmembrane helix</keyword>
<evidence type="ECO:0000256" key="2">
    <source>
        <dbReference type="ARBA" id="ARBA00022475"/>
    </source>
</evidence>
<dbReference type="InterPro" id="IPR001123">
    <property type="entry name" value="LeuE-type"/>
</dbReference>
<dbReference type="EMBL" id="JACVVD010000009">
    <property type="protein sequence ID" value="MBD0382911.1"/>
    <property type="molecule type" value="Genomic_DNA"/>
</dbReference>
<name>A0A926KU35_9BACL</name>
<feature type="transmembrane region" description="Helical" evidence="6">
    <location>
        <begin position="135"/>
        <end position="157"/>
    </location>
</feature>
<feature type="transmembrane region" description="Helical" evidence="6">
    <location>
        <begin position="169"/>
        <end position="191"/>
    </location>
</feature>
<evidence type="ECO:0000256" key="5">
    <source>
        <dbReference type="ARBA" id="ARBA00023136"/>
    </source>
</evidence>
<evidence type="ECO:0000256" key="1">
    <source>
        <dbReference type="ARBA" id="ARBA00004651"/>
    </source>
</evidence>
<keyword evidence="2" id="KW-1003">Cell membrane</keyword>
<feature type="transmembrane region" description="Helical" evidence="6">
    <location>
        <begin position="39"/>
        <end position="60"/>
    </location>
</feature>
<dbReference type="PANTHER" id="PTHR30086:SF20">
    <property type="entry name" value="ARGININE EXPORTER PROTEIN ARGO-RELATED"/>
    <property type="match status" value="1"/>
</dbReference>
<dbReference type="Pfam" id="PF01810">
    <property type="entry name" value="LysE"/>
    <property type="match status" value="1"/>
</dbReference>
<dbReference type="GO" id="GO:0033228">
    <property type="term" value="P:cysteine export across plasma membrane"/>
    <property type="evidence" value="ECO:0007669"/>
    <property type="project" value="TreeGrafter"/>
</dbReference>
<dbReference type="Proteomes" id="UP000650466">
    <property type="component" value="Unassembled WGS sequence"/>
</dbReference>
<dbReference type="PANTHER" id="PTHR30086">
    <property type="entry name" value="ARGININE EXPORTER PROTEIN ARGO"/>
    <property type="match status" value="1"/>
</dbReference>
<dbReference type="AlphaFoldDB" id="A0A926KU35"/>
<organism evidence="7 8">
    <name type="scientific">Paenibacillus sedimenti</name>
    <dbReference type="NCBI Taxonomy" id="2770274"/>
    <lineage>
        <taxon>Bacteria</taxon>
        <taxon>Bacillati</taxon>
        <taxon>Bacillota</taxon>
        <taxon>Bacilli</taxon>
        <taxon>Bacillales</taxon>
        <taxon>Paenibacillaceae</taxon>
        <taxon>Paenibacillus</taxon>
    </lineage>
</organism>
<keyword evidence="5 6" id="KW-0472">Membrane</keyword>
<evidence type="ECO:0000256" key="3">
    <source>
        <dbReference type="ARBA" id="ARBA00022692"/>
    </source>
</evidence>